<feature type="compositionally biased region" description="Gly residues" evidence="1">
    <location>
        <begin position="414"/>
        <end position="426"/>
    </location>
</feature>
<name>J4H2U4_9APHY</name>
<feature type="compositionally biased region" description="Basic and acidic residues" evidence="1">
    <location>
        <begin position="1133"/>
        <end position="1152"/>
    </location>
</feature>
<feature type="region of interest" description="Disordered" evidence="1">
    <location>
        <begin position="1133"/>
        <end position="1201"/>
    </location>
</feature>
<evidence type="ECO:0000256" key="1">
    <source>
        <dbReference type="SAM" id="MobiDB-lite"/>
    </source>
</evidence>
<organism evidence="2 3">
    <name type="scientific">Fibroporia radiculosa</name>
    <dbReference type="NCBI Taxonomy" id="599839"/>
    <lineage>
        <taxon>Eukaryota</taxon>
        <taxon>Fungi</taxon>
        <taxon>Dikarya</taxon>
        <taxon>Basidiomycota</taxon>
        <taxon>Agaricomycotina</taxon>
        <taxon>Agaricomycetes</taxon>
        <taxon>Polyporales</taxon>
        <taxon>Fibroporiaceae</taxon>
        <taxon>Fibroporia</taxon>
    </lineage>
</organism>
<evidence type="ECO:0000313" key="2">
    <source>
        <dbReference type="EMBL" id="CCM02129.1"/>
    </source>
</evidence>
<dbReference type="RefSeq" id="XP_012181412.1">
    <property type="nucleotide sequence ID" value="XM_012326022.1"/>
</dbReference>
<feature type="compositionally biased region" description="Polar residues" evidence="1">
    <location>
        <begin position="241"/>
        <end position="253"/>
    </location>
</feature>
<feature type="region of interest" description="Disordered" evidence="1">
    <location>
        <begin position="1"/>
        <end position="169"/>
    </location>
</feature>
<dbReference type="Proteomes" id="UP000006352">
    <property type="component" value="Unassembled WGS sequence"/>
</dbReference>
<dbReference type="OrthoDB" id="3228777at2759"/>
<feature type="compositionally biased region" description="Basic and acidic residues" evidence="1">
    <location>
        <begin position="1070"/>
        <end position="1079"/>
    </location>
</feature>
<feature type="compositionally biased region" description="Polar residues" evidence="1">
    <location>
        <begin position="973"/>
        <end position="984"/>
    </location>
</feature>
<proteinExistence type="predicted"/>
<reference evidence="2 3" key="1">
    <citation type="journal article" date="2012" name="Appl. Environ. Microbiol.">
        <title>Short-read sequencing for genomic analysis of the brown rot fungus Fibroporia radiculosa.</title>
        <authorList>
            <person name="Tang J.D."/>
            <person name="Perkins A.D."/>
            <person name="Sonstegard T.S."/>
            <person name="Schroeder S.G."/>
            <person name="Burgess S.C."/>
            <person name="Diehl S.V."/>
        </authorList>
    </citation>
    <scope>NUCLEOTIDE SEQUENCE [LARGE SCALE GENOMIC DNA]</scope>
    <source>
        <strain evidence="2 3">TFFH 294</strain>
    </source>
</reference>
<feature type="compositionally biased region" description="Polar residues" evidence="1">
    <location>
        <begin position="282"/>
        <end position="295"/>
    </location>
</feature>
<feature type="region of interest" description="Disordered" evidence="1">
    <location>
        <begin position="880"/>
        <end position="903"/>
    </location>
</feature>
<dbReference type="GeneID" id="24097040"/>
<keyword evidence="3" id="KW-1185">Reference proteome</keyword>
<dbReference type="InParanoid" id="J4H2U4"/>
<feature type="compositionally biased region" description="Polar residues" evidence="1">
    <location>
        <begin position="569"/>
        <end position="579"/>
    </location>
</feature>
<evidence type="ECO:0000313" key="3">
    <source>
        <dbReference type="Proteomes" id="UP000006352"/>
    </source>
</evidence>
<feature type="region of interest" description="Disordered" evidence="1">
    <location>
        <begin position="414"/>
        <end position="438"/>
    </location>
</feature>
<feature type="region of interest" description="Disordered" evidence="1">
    <location>
        <begin position="241"/>
        <end position="270"/>
    </location>
</feature>
<feature type="compositionally biased region" description="Basic and acidic residues" evidence="1">
    <location>
        <begin position="58"/>
        <end position="71"/>
    </location>
</feature>
<feature type="compositionally biased region" description="Basic and acidic residues" evidence="1">
    <location>
        <begin position="928"/>
        <end position="937"/>
    </location>
</feature>
<dbReference type="STRING" id="599839.J4H2U4"/>
<feature type="region of interest" description="Disordered" evidence="1">
    <location>
        <begin position="973"/>
        <end position="1095"/>
    </location>
</feature>
<feature type="compositionally biased region" description="Basic and acidic residues" evidence="1">
    <location>
        <begin position="156"/>
        <end position="169"/>
    </location>
</feature>
<feature type="region of interest" description="Disordered" evidence="1">
    <location>
        <begin position="282"/>
        <end position="305"/>
    </location>
</feature>
<feature type="compositionally biased region" description="Polar residues" evidence="1">
    <location>
        <begin position="1018"/>
        <end position="1040"/>
    </location>
</feature>
<gene>
    <name evidence="2" type="ORF">FIBRA_04206</name>
</gene>
<feature type="compositionally biased region" description="Basic and acidic residues" evidence="1">
    <location>
        <begin position="92"/>
        <end position="102"/>
    </location>
</feature>
<feature type="compositionally biased region" description="Low complexity" evidence="1">
    <location>
        <begin position="548"/>
        <end position="563"/>
    </location>
</feature>
<feature type="compositionally biased region" description="Basic residues" evidence="1">
    <location>
        <begin position="480"/>
        <end position="492"/>
    </location>
</feature>
<protein>
    <submittedName>
        <fullName evidence="2">Uncharacterized protein</fullName>
    </submittedName>
</protein>
<feature type="compositionally biased region" description="Low complexity" evidence="1">
    <location>
        <begin position="1184"/>
        <end position="1201"/>
    </location>
</feature>
<sequence length="1393" mass="149658">MAATSRPRAHTPSPLARLSRLFKHPSSASPTSADSDKMTANDDDDEWYIPYHGPYEPPRPRAHDGEGRDSWGRLVSGWLGEGDSIQQQQRPRTREGTPDLHNRVLRQPSRVRLRAATTTSLADPPRPSTSTRRNVPSLIHLDQAGGVGEAPLPVRVPREDQHPRPEPSRHSIVNLLSFGQAGRRNSVRHSASVGQLYPDAEVAARSSENPSSSRWVDGESQTLYVKRHPYAFPFSAPVTSTSASPITPVTAPTPTRKRHPPPLLLQKPPPVANASRLNLKTSASTPNLRNASTTPAHPPLALPKGKQRWLSPETWCDALILPRPRFTIRVDAYTGGSSGRIVSPPASVVWASGSGPSGQNRALAERAAAAIAGEGEDRRSGLYKSRSLANLESTYHAADVLRAEPMRVRAGAGVVGGEGGGEGEGVAGPSRLRPPRPKSFALDDLALPSPVPSLSKVLEDGRQLEEQRKAWQSQATRSFQNKRARSFSRARARSLGGANARAAHDAGRTSAMDVLAERTLLGNQTRPPTVHVRLRPSHSQPLRAAAERGAGTSTLTTTASGGRTRSHAHSNSAGTSSSRNHTEESFMWGAGNSSGGPNHARAQSLGRSALRLVRSTASNAATFCGFVSVEKLSGRSPVPFSPDEAANRLESALRRQDTRVIRLQDQVRWGKSRDEHHESVVLITPASPLTTQPAPQPISLGPNGLTGDSPAPSAGSYSGEGIGVAISTPTPSDEQARQRTAGREPLRMPAHPYAQGAAYYYYSAPDRAPEAEVSFSAARNESEQLEDGLVRQRQPVMVHPYSPYAQAQQTSDAPLITRTAPDLDNPVEVQEIALPADSNANLYAELSPGHIREFPADELRYSPFILVHPVQRQHDKTQVDEIPPSMGSSRAHPYGPQSKRTSEWGFADALTQTLRDRGSVDSGIGTCERNDPLRTDDPGISPSSLEASPDALDSERRDAAFLSFSSQSLVVPASSLRTPGSQTRPAMERRETTHSSGNTLASSPIDHILPPSFRRRTSSGVRTAYSSASSPGVVSLESSPPTSPRPLNGPSDDLERFRNLFYRPPSPQDLESRRSESRSRSPSIERPARMSPLLESEASAGIPADISSASTRSVSGLTNLAQQLTDDLEELRELTDMSDPHDDIANSERERMSSPMSSPPKWGRRFGGLRGPRPRDAVPDPNTVLSQSSSAASSPPGVGALSPLRFPLDQHGSLAQPTINVPEDVDTLSRSSSELALQDDADETLRVGIVEALATPPPLSSPHRASSRLSLIHFSHTDGDGSMRLSADQLDARTNSQYSSLGALTSDVARSSYMTAGTTGTSHMSGLSDFPAPPTEVTPEHMSVLDSYFDDNSLAQPHGRSLNASFGTRPAGVLIRESSRGTFGRQDDVGQAL</sequence>
<dbReference type="HOGENOM" id="CLU_258778_0_0_1"/>
<accession>J4H2U4</accession>
<feature type="region of interest" description="Disordered" evidence="1">
    <location>
        <begin position="915"/>
        <end position="954"/>
    </location>
</feature>
<feature type="region of interest" description="Disordered" evidence="1">
    <location>
        <begin position="471"/>
        <end position="601"/>
    </location>
</feature>
<feature type="compositionally biased region" description="Pro residues" evidence="1">
    <location>
        <begin position="261"/>
        <end position="270"/>
    </location>
</feature>
<feature type="region of interest" description="Disordered" evidence="1">
    <location>
        <begin position="687"/>
        <end position="741"/>
    </location>
</feature>
<dbReference type="EMBL" id="HE797064">
    <property type="protein sequence ID" value="CCM02129.1"/>
    <property type="molecule type" value="Genomic_DNA"/>
</dbReference>